<evidence type="ECO:0000259" key="1">
    <source>
        <dbReference type="Pfam" id="PF19905"/>
    </source>
</evidence>
<protein>
    <recommendedName>
        <fullName evidence="1">DUF6378 domain-containing protein</fullName>
    </recommendedName>
</protein>
<reference evidence="2" key="1">
    <citation type="submission" date="2020-05" db="EMBL/GenBank/DDBJ databases">
        <authorList>
            <person name="Chiriac C."/>
            <person name="Salcher M."/>
            <person name="Ghai R."/>
            <person name="Kavagutti S V."/>
        </authorList>
    </citation>
    <scope>NUCLEOTIDE SEQUENCE</scope>
</reference>
<sequence length="94" mass="10364">MATNDQDILAQVDGIISERGLQYGDPSESFLQIAEIWTTLLRAQLAPGQRVSASDVGLLMASLKIVRQANTHKRDNLVDAIGYLTIVSRLEERP</sequence>
<gene>
    <name evidence="2" type="ORF">UFOVP1620_7</name>
</gene>
<name>A0A6J5SWX8_9CAUD</name>
<dbReference type="Pfam" id="PF19905">
    <property type="entry name" value="DUF6378"/>
    <property type="match status" value="1"/>
</dbReference>
<accession>A0A6J5SWX8</accession>
<evidence type="ECO:0000313" key="2">
    <source>
        <dbReference type="EMBL" id="CAB4219998.1"/>
    </source>
</evidence>
<dbReference type="EMBL" id="LR797487">
    <property type="protein sequence ID" value="CAB4219998.1"/>
    <property type="molecule type" value="Genomic_DNA"/>
</dbReference>
<feature type="domain" description="DUF6378" evidence="1">
    <location>
        <begin position="8"/>
        <end position="90"/>
    </location>
</feature>
<proteinExistence type="predicted"/>
<organism evidence="2">
    <name type="scientific">uncultured Caudovirales phage</name>
    <dbReference type="NCBI Taxonomy" id="2100421"/>
    <lineage>
        <taxon>Viruses</taxon>
        <taxon>Duplodnaviria</taxon>
        <taxon>Heunggongvirae</taxon>
        <taxon>Uroviricota</taxon>
        <taxon>Caudoviricetes</taxon>
        <taxon>Peduoviridae</taxon>
        <taxon>Maltschvirus</taxon>
        <taxon>Maltschvirus maltsch</taxon>
    </lineage>
</organism>
<dbReference type="InterPro" id="IPR045958">
    <property type="entry name" value="DUF6378"/>
</dbReference>